<name>A0A8E5MK85_USTVR</name>
<protein>
    <submittedName>
        <fullName evidence="2">Uncharacterized protein</fullName>
    </submittedName>
</protein>
<dbReference type="GeneID" id="66067629"/>
<dbReference type="EMBL" id="CP072757">
    <property type="protein sequence ID" value="QUC22611.1"/>
    <property type="molecule type" value="Genomic_DNA"/>
</dbReference>
<dbReference type="RefSeq" id="XP_043000284.1">
    <property type="nucleotide sequence ID" value="XM_043144349.1"/>
</dbReference>
<reference evidence="2" key="1">
    <citation type="submission" date="2020-03" db="EMBL/GenBank/DDBJ databases">
        <title>A mixture of massive structural variations and highly conserved coding sequences in Ustilaginoidea virens genome.</title>
        <authorList>
            <person name="Zhang K."/>
            <person name="Zhao Z."/>
            <person name="Zhang Z."/>
            <person name="Li Y."/>
            <person name="Hsiang T."/>
            <person name="Sun W."/>
        </authorList>
    </citation>
    <scope>NUCLEOTIDE SEQUENCE</scope>
    <source>
        <strain evidence="2">UV-8b</strain>
    </source>
</reference>
<dbReference type="AlphaFoldDB" id="A0A8E5MK85"/>
<keyword evidence="3" id="KW-1185">Reference proteome</keyword>
<feature type="compositionally biased region" description="Polar residues" evidence="1">
    <location>
        <begin position="1"/>
        <end position="20"/>
    </location>
</feature>
<proteinExistence type="predicted"/>
<feature type="region of interest" description="Disordered" evidence="1">
    <location>
        <begin position="1"/>
        <end position="21"/>
    </location>
</feature>
<evidence type="ECO:0000313" key="3">
    <source>
        <dbReference type="Proteomes" id="UP000027002"/>
    </source>
</evidence>
<gene>
    <name evidence="2" type="ORF">UV8b_06852</name>
</gene>
<evidence type="ECO:0000256" key="1">
    <source>
        <dbReference type="SAM" id="MobiDB-lite"/>
    </source>
</evidence>
<dbReference type="KEGG" id="uvi:66067629"/>
<organism evidence="2 3">
    <name type="scientific">Ustilaginoidea virens</name>
    <name type="common">Rice false smut fungus</name>
    <name type="synonym">Villosiclava virens</name>
    <dbReference type="NCBI Taxonomy" id="1159556"/>
    <lineage>
        <taxon>Eukaryota</taxon>
        <taxon>Fungi</taxon>
        <taxon>Dikarya</taxon>
        <taxon>Ascomycota</taxon>
        <taxon>Pezizomycotina</taxon>
        <taxon>Sordariomycetes</taxon>
        <taxon>Hypocreomycetidae</taxon>
        <taxon>Hypocreales</taxon>
        <taxon>Clavicipitaceae</taxon>
        <taxon>Ustilaginoidea</taxon>
    </lineage>
</organism>
<accession>A0A8E5MK85</accession>
<evidence type="ECO:0000313" key="2">
    <source>
        <dbReference type="EMBL" id="QUC22611.1"/>
    </source>
</evidence>
<dbReference type="Proteomes" id="UP000027002">
    <property type="component" value="Chromosome 5"/>
</dbReference>
<sequence length="87" mass="9512">MCHRPASTSNISDSSKTTNEPVVLTSGGVTIESSCSGRQKRVSWVTQAHQGRMEKGEKGGQQNTVDLNEFCIHVRQSMKNVVPSHMP</sequence>